<sequence length="160" mass="17504">MTPAVRLLKKKKVPFELHQYKHDPNHDSYGLEAVEATGQPAEQVFKTLLFSQDGQADGLAVAVIPVMKKLNLKLAAKANQLKKAAMADPALAQKVTGYLVGGISHLVRRSVYLSSWISVLSHSRPSVSAVASADLKSRLPLKHCWHRFKGNLKSLPTTKA</sequence>
<dbReference type="GO" id="GO:0002161">
    <property type="term" value="F:aminoacyl-tRNA deacylase activity"/>
    <property type="evidence" value="ECO:0007669"/>
    <property type="project" value="InterPro"/>
</dbReference>
<evidence type="ECO:0000313" key="2">
    <source>
        <dbReference type="EMBL" id="GAM56008.1"/>
    </source>
</evidence>
<organism evidence="2 3">
    <name type="scientific">Vibrio ishigakensis</name>
    <dbReference type="NCBI Taxonomy" id="1481914"/>
    <lineage>
        <taxon>Bacteria</taxon>
        <taxon>Pseudomonadati</taxon>
        <taxon>Pseudomonadota</taxon>
        <taxon>Gammaproteobacteria</taxon>
        <taxon>Vibrionales</taxon>
        <taxon>Vibrionaceae</taxon>
        <taxon>Vibrio</taxon>
    </lineage>
</organism>
<dbReference type="Proteomes" id="UP000031671">
    <property type="component" value="Unassembled WGS sequence"/>
</dbReference>
<dbReference type="AlphaFoldDB" id="A0A0B8NY67"/>
<evidence type="ECO:0000259" key="1">
    <source>
        <dbReference type="Pfam" id="PF04073"/>
    </source>
</evidence>
<name>A0A0B8NY67_9VIBR</name>
<protein>
    <submittedName>
        <fullName evidence="2">Cys-tRNA deacylase ybaK</fullName>
    </submittedName>
</protein>
<reference evidence="2 3" key="1">
    <citation type="submission" date="2015-01" db="EMBL/GenBank/DDBJ databases">
        <title>Vibrio sp. C1 JCM 19231 whole genome shotgun sequence.</title>
        <authorList>
            <person name="Sawabe T."/>
            <person name="Meirelles P."/>
            <person name="Feng G."/>
            <person name="Sayaka M."/>
            <person name="Hattori M."/>
            <person name="Ohkuma M."/>
        </authorList>
    </citation>
    <scope>NUCLEOTIDE SEQUENCE [LARGE SCALE GENOMIC DNA]</scope>
    <source>
        <strain evidence="3">JCM 19231</strain>
    </source>
</reference>
<dbReference type="Pfam" id="PF04073">
    <property type="entry name" value="tRNA_edit"/>
    <property type="match status" value="1"/>
</dbReference>
<dbReference type="InterPro" id="IPR007214">
    <property type="entry name" value="YbaK/aa-tRNA-synth-assoc-dom"/>
</dbReference>
<dbReference type="Gene3D" id="3.90.960.10">
    <property type="entry name" value="YbaK/aminoacyl-tRNA synthetase-associated domain"/>
    <property type="match status" value="1"/>
</dbReference>
<evidence type="ECO:0000313" key="3">
    <source>
        <dbReference type="Proteomes" id="UP000031671"/>
    </source>
</evidence>
<keyword evidence="3" id="KW-1185">Reference proteome</keyword>
<accession>A0A0B8NY67</accession>
<dbReference type="SUPFAM" id="SSF55826">
    <property type="entry name" value="YbaK/ProRS associated domain"/>
    <property type="match status" value="1"/>
</dbReference>
<reference evidence="2 3" key="2">
    <citation type="submission" date="2015-01" db="EMBL/GenBank/DDBJ databases">
        <authorList>
            <consortium name="NBRP consortium"/>
            <person name="Sawabe T."/>
            <person name="Meirelles P."/>
            <person name="Feng G."/>
            <person name="Sayaka M."/>
            <person name="Hattori M."/>
            <person name="Ohkuma M."/>
        </authorList>
    </citation>
    <scope>NUCLEOTIDE SEQUENCE [LARGE SCALE GENOMIC DNA]</scope>
    <source>
        <strain evidence="3">JCM 19231</strain>
    </source>
</reference>
<feature type="domain" description="YbaK/aminoacyl-tRNA synthetase-associated" evidence="1">
    <location>
        <begin position="32"/>
        <end position="104"/>
    </location>
</feature>
<comment type="caution">
    <text evidence="2">The sequence shown here is derived from an EMBL/GenBank/DDBJ whole genome shotgun (WGS) entry which is preliminary data.</text>
</comment>
<dbReference type="EMBL" id="BBRZ01000022">
    <property type="protein sequence ID" value="GAM56008.1"/>
    <property type="molecule type" value="Genomic_DNA"/>
</dbReference>
<dbReference type="InterPro" id="IPR036754">
    <property type="entry name" value="YbaK/aa-tRNA-synt-asso_dom_sf"/>
</dbReference>
<proteinExistence type="predicted"/>
<gene>
    <name evidence="2" type="ORF">JCM19231_5645</name>
</gene>